<feature type="transmembrane region" description="Helical" evidence="6">
    <location>
        <begin position="116"/>
        <end position="136"/>
    </location>
</feature>
<evidence type="ECO:0000256" key="4">
    <source>
        <dbReference type="ARBA" id="ARBA00022989"/>
    </source>
</evidence>
<accession>A0A917MMA8</accession>
<feature type="domain" description="Major facilitator superfamily (MFS) profile" evidence="7">
    <location>
        <begin position="14"/>
        <end position="398"/>
    </location>
</feature>
<dbReference type="RefSeq" id="WP_188756588.1">
    <property type="nucleotide sequence ID" value="NZ_BMJY01000012.1"/>
</dbReference>
<keyword evidence="9" id="KW-1185">Reference proteome</keyword>
<evidence type="ECO:0000256" key="6">
    <source>
        <dbReference type="SAM" id="Phobius"/>
    </source>
</evidence>
<dbReference type="CDD" id="cd17324">
    <property type="entry name" value="MFS_NepI_like"/>
    <property type="match status" value="1"/>
</dbReference>
<feature type="transmembrane region" description="Helical" evidence="6">
    <location>
        <begin position="285"/>
        <end position="304"/>
    </location>
</feature>
<feature type="transmembrane region" description="Helical" evidence="6">
    <location>
        <begin position="220"/>
        <end position="242"/>
    </location>
</feature>
<feature type="transmembrane region" description="Helical" evidence="6">
    <location>
        <begin position="177"/>
        <end position="199"/>
    </location>
</feature>
<feature type="transmembrane region" description="Helical" evidence="6">
    <location>
        <begin position="254"/>
        <end position="278"/>
    </location>
</feature>
<feature type="transmembrane region" description="Helical" evidence="6">
    <location>
        <begin position="90"/>
        <end position="110"/>
    </location>
</feature>
<comment type="subcellular location">
    <subcellularLocation>
        <location evidence="1">Cell membrane</location>
        <topology evidence="1">Multi-pass membrane protein</topology>
    </subcellularLocation>
</comment>
<evidence type="ECO:0000259" key="7">
    <source>
        <dbReference type="PROSITE" id="PS50850"/>
    </source>
</evidence>
<keyword evidence="2" id="KW-1003">Cell membrane</keyword>
<dbReference type="PANTHER" id="PTHR43124">
    <property type="entry name" value="PURINE EFFLUX PUMP PBUE"/>
    <property type="match status" value="1"/>
</dbReference>
<dbReference type="SUPFAM" id="SSF103473">
    <property type="entry name" value="MFS general substrate transporter"/>
    <property type="match status" value="1"/>
</dbReference>
<evidence type="ECO:0000313" key="8">
    <source>
        <dbReference type="EMBL" id="GGH47648.1"/>
    </source>
</evidence>
<reference evidence="8" key="1">
    <citation type="journal article" date="2014" name="Int. J. Syst. Evol. Microbiol.">
        <title>Complete genome sequence of Corynebacterium casei LMG S-19264T (=DSM 44701T), isolated from a smear-ripened cheese.</title>
        <authorList>
            <consortium name="US DOE Joint Genome Institute (JGI-PGF)"/>
            <person name="Walter F."/>
            <person name="Albersmeier A."/>
            <person name="Kalinowski J."/>
            <person name="Ruckert C."/>
        </authorList>
    </citation>
    <scope>NUCLEOTIDE SEQUENCE</scope>
    <source>
        <strain evidence="8">CGMCC 1.15794</strain>
    </source>
</reference>
<dbReference type="Gene3D" id="1.20.1250.20">
    <property type="entry name" value="MFS general substrate transporter like domains"/>
    <property type="match status" value="2"/>
</dbReference>
<dbReference type="GO" id="GO:0005886">
    <property type="term" value="C:plasma membrane"/>
    <property type="evidence" value="ECO:0007669"/>
    <property type="project" value="UniProtKB-SubCell"/>
</dbReference>
<dbReference type="PANTHER" id="PTHR43124:SF3">
    <property type="entry name" value="CHLORAMPHENICOL EFFLUX PUMP RV0191"/>
    <property type="match status" value="1"/>
</dbReference>
<dbReference type="Pfam" id="PF07690">
    <property type="entry name" value="MFS_1"/>
    <property type="match status" value="1"/>
</dbReference>
<evidence type="ECO:0000256" key="2">
    <source>
        <dbReference type="ARBA" id="ARBA00022475"/>
    </source>
</evidence>
<dbReference type="PROSITE" id="PS50850">
    <property type="entry name" value="MFS"/>
    <property type="match status" value="1"/>
</dbReference>
<dbReference type="GO" id="GO:0022857">
    <property type="term" value="F:transmembrane transporter activity"/>
    <property type="evidence" value="ECO:0007669"/>
    <property type="project" value="InterPro"/>
</dbReference>
<protein>
    <submittedName>
        <fullName evidence="8">MFS transporter</fullName>
    </submittedName>
</protein>
<evidence type="ECO:0000256" key="5">
    <source>
        <dbReference type="ARBA" id="ARBA00023136"/>
    </source>
</evidence>
<feature type="transmembrane region" description="Helical" evidence="6">
    <location>
        <begin position="56"/>
        <end position="78"/>
    </location>
</feature>
<feature type="transmembrane region" description="Helical" evidence="6">
    <location>
        <begin position="376"/>
        <end position="395"/>
    </location>
</feature>
<feature type="transmembrane region" description="Helical" evidence="6">
    <location>
        <begin position="12"/>
        <end position="36"/>
    </location>
</feature>
<keyword evidence="4 6" id="KW-1133">Transmembrane helix</keyword>
<name>A0A917MMA8_9MICO</name>
<dbReference type="InterPro" id="IPR036259">
    <property type="entry name" value="MFS_trans_sf"/>
</dbReference>
<evidence type="ECO:0000256" key="3">
    <source>
        <dbReference type="ARBA" id="ARBA00022692"/>
    </source>
</evidence>
<dbReference type="InterPro" id="IPR020846">
    <property type="entry name" value="MFS_dom"/>
</dbReference>
<feature type="transmembrane region" description="Helical" evidence="6">
    <location>
        <begin position="349"/>
        <end position="370"/>
    </location>
</feature>
<keyword evidence="3 6" id="KW-0812">Transmembrane</keyword>
<dbReference type="Proteomes" id="UP000657592">
    <property type="component" value="Unassembled WGS sequence"/>
</dbReference>
<evidence type="ECO:0000313" key="9">
    <source>
        <dbReference type="Proteomes" id="UP000657592"/>
    </source>
</evidence>
<dbReference type="EMBL" id="BMJY01000012">
    <property type="protein sequence ID" value="GGH47648.1"/>
    <property type="molecule type" value="Genomic_DNA"/>
</dbReference>
<sequence length="405" mass="40563">MSSSTLSRGAAKWALLSLAIGSFGIGMTEFVSMGLLPGIAADLLPAAWASSREQAVAQAGLLISVYALGVVIGAPLIAGYAARFARQRALIVLASGLLVGNVLTVLAPTFETVAAARFLAGLPHGAYFGIAALVAADLLGPGLRGQGVAVVMSGLTVANVVGVPLGTWLGQLAGWRVAYAVVVGVFVLAALLIALVVPAMPGDRSRSLRHELGVFRIGQVWLAFAMGAIGFGAFFAIYSYIAPLMTEVAGAPEWAVPLALVAAGLGMTVGNVLGGILADRNLARALVVAFVLLAAGAAVVGVAAATPVTLVASMLLFGAISALASPAVQTRLMDVSGDRPTIAASLNHSGMNVGNSLGAALGGGVIALGWGYVAPAWLGVALALAGVGIVLFSLARERRAVAVTA</sequence>
<organism evidence="8 9">
    <name type="scientific">Microbacterium album</name>
    <dbReference type="NCBI Taxonomy" id="2053191"/>
    <lineage>
        <taxon>Bacteria</taxon>
        <taxon>Bacillati</taxon>
        <taxon>Actinomycetota</taxon>
        <taxon>Actinomycetes</taxon>
        <taxon>Micrococcales</taxon>
        <taxon>Microbacteriaceae</taxon>
        <taxon>Microbacterium</taxon>
    </lineage>
</organism>
<comment type="caution">
    <text evidence="8">The sequence shown here is derived from an EMBL/GenBank/DDBJ whole genome shotgun (WGS) entry which is preliminary data.</text>
</comment>
<dbReference type="InterPro" id="IPR050189">
    <property type="entry name" value="MFS_Efflux_Transporters"/>
</dbReference>
<evidence type="ECO:0000256" key="1">
    <source>
        <dbReference type="ARBA" id="ARBA00004651"/>
    </source>
</evidence>
<feature type="transmembrane region" description="Helical" evidence="6">
    <location>
        <begin position="310"/>
        <end position="328"/>
    </location>
</feature>
<keyword evidence="5 6" id="KW-0472">Membrane</keyword>
<gene>
    <name evidence="8" type="ORF">GCM10010921_24540</name>
</gene>
<feature type="transmembrane region" description="Helical" evidence="6">
    <location>
        <begin position="148"/>
        <end position="171"/>
    </location>
</feature>
<reference evidence="8" key="2">
    <citation type="submission" date="2020-09" db="EMBL/GenBank/DDBJ databases">
        <authorList>
            <person name="Sun Q."/>
            <person name="Zhou Y."/>
        </authorList>
    </citation>
    <scope>NUCLEOTIDE SEQUENCE</scope>
    <source>
        <strain evidence="8">CGMCC 1.15794</strain>
    </source>
</reference>
<dbReference type="AlphaFoldDB" id="A0A917MMA8"/>
<proteinExistence type="predicted"/>
<dbReference type="InterPro" id="IPR011701">
    <property type="entry name" value="MFS"/>
</dbReference>